<dbReference type="Proteomes" id="UP000571554">
    <property type="component" value="Unassembled WGS sequence"/>
</dbReference>
<dbReference type="AlphaFoldDB" id="A0A7W9WVH3"/>
<protein>
    <submittedName>
        <fullName evidence="1">Type VI protein secretion system component VasA</fullName>
    </submittedName>
</protein>
<accession>A0A7W9WVH3</accession>
<proteinExistence type="predicted"/>
<dbReference type="PANTHER" id="PTHR35370">
    <property type="entry name" value="CYTOPLASMIC PROTEIN-RELATED-RELATED"/>
    <property type="match status" value="1"/>
</dbReference>
<dbReference type="PANTHER" id="PTHR35370:SF1">
    <property type="entry name" value="TYPE VI SECRETION SYSTEM COMPONENT TSSF1"/>
    <property type="match status" value="1"/>
</dbReference>
<evidence type="ECO:0000313" key="2">
    <source>
        <dbReference type="Proteomes" id="UP000571554"/>
    </source>
</evidence>
<reference evidence="1 2" key="1">
    <citation type="submission" date="2020-08" db="EMBL/GenBank/DDBJ databases">
        <title>Above-ground endophytic microbial communities from plants in different locations in the United States.</title>
        <authorList>
            <person name="Frank C."/>
        </authorList>
    </citation>
    <scope>NUCLEOTIDE SEQUENCE [LARGE SCALE GENOMIC DNA]</scope>
    <source>
        <strain evidence="1 2">WP4_2_2</strain>
    </source>
</reference>
<dbReference type="RefSeq" id="WP_311674600.1">
    <property type="nucleotide sequence ID" value="NZ_JACHBW010000019.1"/>
</dbReference>
<comment type="caution">
    <text evidence="1">The sequence shown here is derived from an EMBL/GenBank/DDBJ whole genome shotgun (WGS) entry which is preliminary data.</text>
</comment>
<keyword evidence="2" id="KW-1185">Reference proteome</keyword>
<gene>
    <name evidence="1" type="ORF">F4827_005544</name>
</gene>
<evidence type="ECO:0000313" key="1">
    <source>
        <dbReference type="EMBL" id="MBB6105674.1"/>
    </source>
</evidence>
<dbReference type="InterPro" id="IPR010272">
    <property type="entry name" value="T6SS_TssF"/>
</dbReference>
<name>A0A7W9WVH3_9BURK</name>
<dbReference type="Pfam" id="PF05947">
    <property type="entry name" value="T6SS_TssF"/>
    <property type="match status" value="1"/>
</dbReference>
<sequence length="127" mass="13903">MLGHHTSGAANELNRFHPEGATALREVLELYDWSPDDGAAQRIDAIREVRVSLRQVLARGGMLREIRLHVELDASAFDGPGDAVLFGDVLNHFLGRYAGVHHAVGLALVVDGKETVYPRTMFEGAPF</sequence>
<organism evidence="1 2">
    <name type="scientific">Paraburkholderia bannensis</name>
    <dbReference type="NCBI Taxonomy" id="765414"/>
    <lineage>
        <taxon>Bacteria</taxon>
        <taxon>Pseudomonadati</taxon>
        <taxon>Pseudomonadota</taxon>
        <taxon>Betaproteobacteria</taxon>
        <taxon>Burkholderiales</taxon>
        <taxon>Burkholderiaceae</taxon>
        <taxon>Paraburkholderia</taxon>
    </lineage>
</organism>
<dbReference type="EMBL" id="JACHBW010000019">
    <property type="protein sequence ID" value="MBB6105674.1"/>
    <property type="molecule type" value="Genomic_DNA"/>
</dbReference>